<evidence type="ECO:0000313" key="1">
    <source>
        <dbReference type="EMBL" id="GIX79733.1"/>
    </source>
</evidence>
<gene>
    <name evidence="1" type="ORF">CEXT_445691</name>
</gene>
<comment type="caution">
    <text evidence="1">The sequence shown here is derived from an EMBL/GenBank/DDBJ whole genome shotgun (WGS) entry which is preliminary data.</text>
</comment>
<proteinExistence type="predicted"/>
<reference evidence="1 2" key="1">
    <citation type="submission" date="2021-06" db="EMBL/GenBank/DDBJ databases">
        <title>Caerostris extrusa draft genome.</title>
        <authorList>
            <person name="Kono N."/>
            <person name="Arakawa K."/>
        </authorList>
    </citation>
    <scope>NUCLEOTIDE SEQUENCE [LARGE SCALE GENOMIC DNA]</scope>
</reference>
<evidence type="ECO:0000313" key="2">
    <source>
        <dbReference type="Proteomes" id="UP001054945"/>
    </source>
</evidence>
<keyword evidence="2" id="KW-1185">Reference proteome</keyword>
<name>A0AAV4N5P9_CAEEX</name>
<sequence length="225" mass="25442">MSSARHSDIVIQPSCPPTPLLHWAHFILKLVHSGDLLPSIQQKAKRSKTDISISGLFLGPRDFPSAQRDVKTKILRRVRELETRAPLKKRKPLITPSFHSSQILTFIRPLIALPPFTKTPFRGWKKKEADNTCECFRVPFFMFHVGRGAVLCLLSIEKGWRKGGGGGERSVYPAVRDTPEEVLQLSCSVCLHLRVTFWLMDDADINMTSGMYVNIGGERIYCQVI</sequence>
<dbReference type="AlphaFoldDB" id="A0AAV4N5P9"/>
<dbReference type="EMBL" id="BPLR01020527">
    <property type="protein sequence ID" value="GIX79733.1"/>
    <property type="molecule type" value="Genomic_DNA"/>
</dbReference>
<protein>
    <submittedName>
        <fullName evidence="1">Uncharacterized protein</fullName>
    </submittedName>
</protein>
<accession>A0AAV4N5P9</accession>
<dbReference type="Proteomes" id="UP001054945">
    <property type="component" value="Unassembled WGS sequence"/>
</dbReference>
<organism evidence="1 2">
    <name type="scientific">Caerostris extrusa</name>
    <name type="common">Bark spider</name>
    <name type="synonym">Caerostris bankana</name>
    <dbReference type="NCBI Taxonomy" id="172846"/>
    <lineage>
        <taxon>Eukaryota</taxon>
        <taxon>Metazoa</taxon>
        <taxon>Ecdysozoa</taxon>
        <taxon>Arthropoda</taxon>
        <taxon>Chelicerata</taxon>
        <taxon>Arachnida</taxon>
        <taxon>Araneae</taxon>
        <taxon>Araneomorphae</taxon>
        <taxon>Entelegynae</taxon>
        <taxon>Araneoidea</taxon>
        <taxon>Araneidae</taxon>
        <taxon>Caerostris</taxon>
    </lineage>
</organism>